<dbReference type="SUPFAM" id="SSF55729">
    <property type="entry name" value="Acyl-CoA N-acyltransferases (Nat)"/>
    <property type="match status" value="2"/>
</dbReference>
<dbReference type="PANTHER" id="PTHR13947:SF37">
    <property type="entry name" value="LD18367P"/>
    <property type="match status" value="1"/>
</dbReference>
<sequence>MSGSSRPAVVVRPVEPQDHARVGGLTVAAYVADGLVEPGHWYTDELRDTAARAADATVLVATAPSTGRAQVLGTITLATPGSRYAEIAQDGELELRMLAVDPGARRAGVAEQLVLAALREAVGRGARTAVLSTLDTMHAAHRLYARLGFVPRPERDWTDELTMRVHTWDVPEAPGALVESATWPPLRVVDVDGWRVGLSGGVTRRASSTLALTEVADLEATLDRVEALYREDGAPAAIRVGDPHDPPTLAPALDARGYQVAAVTDVLVRDLPAAVVDAPTGVDVRVADAPDDAWLDVWLSGKGGAREPSARIVAGARAHYLTAAGVDGDVAVIRAAHAHDWVALSCLQVVPRARRRGLGRALTLRALALAADHGARRAFLQVETGNAAAVRLYDALGFRPAHRYAYLVQPWSGSATSC</sequence>
<dbReference type="GO" id="GO:0008080">
    <property type="term" value="F:N-acetyltransferase activity"/>
    <property type="evidence" value="ECO:0007669"/>
    <property type="project" value="InterPro"/>
</dbReference>
<dbReference type="RefSeq" id="WP_013116352.1">
    <property type="nucleotide sequence ID" value="NC_014151.1"/>
</dbReference>
<dbReference type="InterPro" id="IPR050769">
    <property type="entry name" value="NAT_camello-type"/>
</dbReference>
<dbReference type="OrthoDB" id="273614at2"/>
<dbReference type="STRING" id="446466.Cfla_1114"/>
<dbReference type="Proteomes" id="UP000000849">
    <property type="component" value="Chromosome"/>
</dbReference>
<name>D5ULH6_CELFN</name>
<accession>D5ULH6</accession>
<dbReference type="HOGENOM" id="CLU_645105_0_0_11"/>
<evidence type="ECO:0000313" key="4">
    <source>
        <dbReference type="Proteomes" id="UP000000849"/>
    </source>
</evidence>
<dbReference type="PROSITE" id="PS51186">
    <property type="entry name" value="GNAT"/>
    <property type="match status" value="2"/>
</dbReference>
<protein>
    <submittedName>
        <fullName evidence="3">GCN5-related N-acetyltransferase</fullName>
    </submittedName>
</protein>
<gene>
    <name evidence="3" type="ordered locus">Cfla_1114</name>
</gene>
<dbReference type="PANTHER" id="PTHR13947">
    <property type="entry name" value="GNAT FAMILY N-ACETYLTRANSFERASE"/>
    <property type="match status" value="1"/>
</dbReference>
<proteinExistence type="predicted"/>
<dbReference type="eggNOG" id="COG0456">
    <property type="taxonomic scope" value="Bacteria"/>
</dbReference>
<dbReference type="Pfam" id="PF24553">
    <property type="entry name" value="Rv0428c_C"/>
    <property type="match status" value="1"/>
</dbReference>
<dbReference type="InterPro" id="IPR056935">
    <property type="entry name" value="Rv0428c-like_C"/>
</dbReference>
<reference evidence="3 4" key="1">
    <citation type="journal article" date="2010" name="Stand. Genomic Sci.">
        <title>Complete genome sequence of Cellulomonas flavigena type strain (134).</title>
        <authorList>
            <person name="Abt B."/>
            <person name="Foster B."/>
            <person name="Lapidus A."/>
            <person name="Clum A."/>
            <person name="Sun H."/>
            <person name="Pukall R."/>
            <person name="Lucas S."/>
            <person name="Glavina Del Rio T."/>
            <person name="Nolan M."/>
            <person name="Tice H."/>
            <person name="Cheng J.F."/>
            <person name="Pitluck S."/>
            <person name="Liolios K."/>
            <person name="Ivanova N."/>
            <person name="Mavromatis K."/>
            <person name="Ovchinnikova G."/>
            <person name="Pati A."/>
            <person name="Goodwin L."/>
            <person name="Chen A."/>
            <person name="Palaniappan K."/>
            <person name="Land M."/>
            <person name="Hauser L."/>
            <person name="Chang Y.J."/>
            <person name="Jeffries C.D."/>
            <person name="Rohde M."/>
            <person name="Goker M."/>
            <person name="Woyke T."/>
            <person name="Bristow J."/>
            <person name="Eisen J.A."/>
            <person name="Markowitz V."/>
            <person name="Hugenholtz P."/>
            <person name="Kyrpides N.C."/>
            <person name="Klenk H.P."/>
        </authorList>
    </citation>
    <scope>NUCLEOTIDE SEQUENCE [LARGE SCALE GENOMIC DNA]</scope>
    <source>
        <strain evidence="4">ATCC 482 / DSM 20109 / BCRC 11376 / JCM 18109 / NBRC 3775 / NCIMB 8073 / NRS 134</strain>
    </source>
</reference>
<feature type="domain" description="N-acetyltransferase" evidence="2">
    <location>
        <begin position="266"/>
        <end position="412"/>
    </location>
</feature>
<evidence type="ECO:0000256" key="1">
    <source>
        <dbReference type="ARBA" id="ARBA00022679"/>
    </source>
</evidence>
<dbReference type="Pfam" id="PF00583">
    <property type="entry name" value="Acetyltransf_1"/>
    <property type="match status" value="1"/>
</dbReference>
<evidence type="ECO:0000313" key="3">
    <source>
        <dbReference type="EMBL" id="ADG74018.1"/>
    </source>
</evidence>
<feature type="domain" description="N-acetyltransferase" evidence="2">
    <location>
        <begin position="9"/>
        <end position="174"/>
    </location>
</feature>
<keyword evidence="1 3" id="KW-0808">Transferase</keyword>
<dbReference type="Gene3D" id="3.40.630.30">
    <property type="match status" value="2"/>
</dbReference>
<dbReference type="CDD" id="cd04301">
    <property type="entry name" value="NAT_SF"/>
    <property type="match status" value="1"/>
</dbReference>
<dbReference type="InterPro" id="IPR000182">
    <property type="entry name" value="GNAT_dom"/>
</dbReference>
<dbReference type="AlphaFoldDB" id="D5ULH6"/>
<organism evidence="3 4">
    <name type="scientific">Cellulomonas flavigena (strain ATCC 482 / DSM 20109 / BCRC 11376 / JCM 18109 / NBRC 3775 / NCIMB 8073 / NRS 134)</name>
    <dbReference type="NCBI Taxonomy" id="446466"/>
    <lineage>
        <taxon>Bacteria</taxon>
        <taxon>Bacillati</taxon>
        <taxon>Actinomycetota</taxon>
        <taxon>Actinomycetes</taxon>
        <taxon>Micrococcales</taxon>
        <taxon>Cellulomonadaceae</taxon>
        <taxon>Cellulomonas</taxon>
    </lineage>
</organism>
<keyword evidence="4" id="KW-1185">Reference proteome</keyword>
<dbReference type="KEGG" id="cfl:Cfla_1114"/>
<dbReference type="EMBL" id="CP001964">
    <property type="protein sequence ID" value="ADG74018.1"/>
    <property type="molecule type" value="Genomic_DNA"/>
</dbReference>
<evidence type="ECO:0000259" key="2">
    <source>
        <dbReference type="PROSITE" id="PS51186"/>
    </source>
</evidence>
<dbReference type="InterPro" id="IPR016181">
    <property type="entry name" value="Acyl_CoA_acyltransferase"/>
</dbReference>